<name>I0IQY0_LEPFC</name>
<keyword evidence="4 10" id="KW-0547">Nucleotide-binding</keyword>
<comment type="function">
    <text evidence="10">Pyrophosphatase that catalyzes the hydrolysis of nucleoside triphosphates to their monophosphate derivatives, with a high preference for the non-canonical purine nucleotides XTP (xanthosine triphosphate), dITP (deoxyinosine triphosphate) and ITP. Seems to function as a house-cleaning enzyme that removes non-canonical purine nucleotides from the nucleotide pool, thus preventing their incorporation into DNA/RNA and avoiding chromosomal lesions.</text>
</comment>
<dbReference type="HOGENOM" id="CLU_082080_0_2_0"/>
<dbReference type="HAMAP" id="MF_01405">
    <property type="entry name" value="Non_canon_purine_NTPase"/>
    <property type="match status" value="1"/>
</dbReference>
<comment type="similarity">
    <text evidence="1 10 11">Belongs to the HAM1 NTPase family.</text>
</comment>
<dbReference type="PATRIC" id="fig|1162668.3.peg.2376"/>
<dbReference type="GO" id="GO:0036220">
    <property type="term" value="F:ITP diphosphatase activity"/>
    <property type="evidence" value="ECO:0007669"/>
    <property type="project" value="UniProtKB-UniRule"/>
</dbReference>
<evidence type="ECO:0000256" key="4">
    <source>
        <dbReference type="ARBA" id="ARBA00022741"/>
    </source>
</evidence>
<dbReference type="AlphaFoldDB" id="I0IQY0"/>
<dbReference type="Pfam" id="PF01725">
    <property type="entry name" value="Ham1p_like"/>
    <property type="match status" value="1"/>
</dbReference>
<comment type="catalytic activity">
    <reaction evidence="10">
        <text>ITP + H2O = IMP + diphosphate + H(+)</text>
        <dbReference type="Rhea" id="RHEA:29399"/>
        <dbReference type="ChEBI" id="CHEBI:15377"/>
        <dbReference type="ChEBI" id="CHEBI:15378"/>
        <dbReference type="ChEBI" id="CHEBI:33019"/>
        <dbReference type="ChEBI" id="CHEBI:58053"/>
        <dbReference type="ChEBI" id="CHEBI:61402"/>
        <dbReference type="EC" id="3.6.1.66"/>
    </reaction>
</comment>
<dbReference type="PANTHER" id="PTHR11067:SF9">
    <property type="entry name" value="INOSINE TRIPHOSPHATE PYROPHOSPHATASE"/>
    <property type="match status" value="1"/>
</dbReference>
<dbReference type="RefSeq" id="WP_014450163.1">
    <property type="nucleotide sequence ID" value="NC_017094.1"/>
</dbReference>
<evidence type="ECO:0000256" key="8">
    <source>
        <dbReference type="ARBA" id="ARBA00051875"/>
    </source>
</evidence>
<dbReference type="InterPro" id="IPR029001">
    <property type="entry name" value="ITPase-like_fam"/>
</dbReference>
<dbReference type="GO" id="GO:0036222">
    <property type="term" value="F:XTP diphosphatase activity"/>
    <property type="evidence" value="ECO:0007669"/>
    <property type="project" value="UniProtKB-UniRule"/>
</dbReference>
<dbReference type="SUPFAM" id="SSF52972">
    <property type="entry name" value="ITPase-like"/>
    <property type="match status" value="1"/>
</dbReference>
<evidence type="ECO:0000256" key="5">
    <source>
        <dbReference type="ARBA" id="ARBA00022801"/>
    </source>
</evidence>
<feature type="binding site" evidence="10">
    <location>
        <position position="176"/>
    </location>
    <ligand>
        <name>substrate</name>
    </ligand>
</feature>
<keyword evidence="5 10" id="KW-0378">Hydrolase</keyword>
<comment type="catalytic activity">
    <reaction evidence="9 10">
        <text>XTP + H2O = XMP + diphosphate + H(+)</text>
        <dbReference type="Rhea" id="RHEA:28610"/>
        <dbReference type="ChEBI" id="CHEBI:15377"/>
        <dbReference type="ChEBI" id="CHEBI:15378"/>
        <dbReference type="ChEBI" id="CHEBI:33019"/>
        <dbReference type="ChEBI" id="CHEBI:57464"/>
        <dbReference type="ChEBI" id="CHEBI:61314"/>
        <dbReference type="EC" id="3.6.1.66"/>
    </reaction>
</comment>
<keyword evidence="13" id="KW-1185">Reference proteome</keyword>
<evidence type="ECO:0000256" key="1">
    <source>
        <dbReference type="ARBA" id="ARBA00008023"/>
    </source>
</evidence>
<dbReference type="InterPro" id="IPR020922">
    <property type="entry name" value="dITP/XTP_pyrophosphatase"/>
</dbReference>
<keyword evidence="6 10" id="KW-0460">Magnesium</keyword>
<proteinExistence type="inferred from homology"/>
<dbReference type="Proteomes" id="UP000007382">
    <property type="component" value="Chromosome"/>
</dbReference>
<feature type="binding site" evidence="10">
    <location>
        <begin position="153"/>
        <end position="156"/>
    </location>
    <ligand>
        <name>substrate</name>
    </ligand>
</feature>
<dbReference type="GO" id="GO:0009117">
    <property type="term" value="P:nucleotide metabolic process"/>
    <property type="evidence" value="ECO:0007669"/>
    <property type="project" value="UniProtKB-KW"/>
</dbReference>
<sequence length="201" mass="21373">MSTRPVITVATGNSHKLSELETLFGPEWTLVPAPADTEFPPENGNSYLENALIKARALAPFVEGWILGDDSGLEVDALGGLPGIISARFSGPQATSLENCHALLKELKGVENRSARFRAVLVLVEGKSGKILAKSEGVIEGRLTKGLLGEGGFGYDPLFIPDQYQVTFGILPASIKNEISHRARAVRSIIPKLNALLGGVS</sequence>
<evidence type="ECO:0000256" key="10">
    <source>
        <dbReference type="HAMAP-Rule" id="MF_01405"/>
    </source>
</evidence>
<dbReference type="FunFam" id="3.90.950.10:FF:000001">
    <property type="entry name" value="dITP/XTP pyrophosphatase"/>
    <property type="match status" value="1"/>
</dbReference>
<reference evidence="13" key="2">
    <citation type="submission" date="2012-03" db="EMBL/GenBank/DDBJ databases">
        <title>The complete genome sequence of the pioneer microbe on fresh volcanic deposit, Leptospirillum ferrooxidans strain C2-3.</title>
        <authorList>
            <person name="Fujimura R."/>
            <person name="Sato Y."/>
            <person name="Nishizawa T."/>
            <person name="Nanba K."/>
            <person name="Oshima K."/>
            <person name="Hattori M."/>
            <person name="Kamijo T."/>
            <person name="Ohta H."/>
        </authorList>
    </citation>
    <scope>NUCLEOTIDE SEQUENCE [LARGE SCALE GENOMIC DNA]</scope>
    <source>
        <strain evidence="13">C2-3</strain>
    </source>
</reference>
<dbReference type="STRING" id="1162668.LFE_2004"/>
<feature type="binding site" evidence="10">
    <location>
        <position position="71"/>
    </location>
    <ligand>
        <name>substrate</name>
    </ligand>
</feature>
<evidence type="ECO:0000256" key="9">
    <source>
        <dbReference type="ARBA" id="ARBA00052017"/>
    </source>
</evidence>
<evidence type="ECO:0000256" key="6">
    <source>
        <dbReference type="ARBA" id="ARBA00022842"/>
    </source>
</evidence>
<evidence type="ECO:0000313" key="12">
    <source>
        <dbReference type="EMBL" id="BAM07679.1"/>
    </source>
</evidence>
<dbReference type="eggNOG" id="COG0127">
    <property type="taxonomic scope" value="Bacteria"/>
</dbReference>
<dbReference type="GO" id="GO:0009146">
    <property type="term" value="P:purine nucleoside triphosphate catabolic process"/>
    <property type="evidence" value="ECO:0007669"/>
    <property type="project" value="UniProtKB-UniRule"/>
</dbReference>
<dbReference type="KEGG" id="lfc:LFE_2004"/>
<dbReference type="EMBL" id="AP012342">
    <property type="protein sequence ID" value="BAM07679.1"/>
    <property type="molecule type" value="Genomic_DNA"/>
</dbReference>
<dbReference type="InterPro" id="IPR002637">
    <property type="entry name" value="RdgB/HAM1"/>
</dbReference>
<dbReference type="CDD" id="cd00515">
    <property type="entry name" value="HAM1"/>
    <property type="match status" value="1"/>
</dbReference>
<keyword evidence="3 10" id="KW-0479">Metal-binding</keyword>
<evidence type="ECO:0000256" key="11">
    <source>
        <dbReference type="RuleBase" id="RU003781"/>
    </source>
</evidence>
<gene>
    <name evidence="12" type="ordered locus">LFE_2004</name>
</gene>
<dbReference type="NCBIfam" id="TIGR00042">
    <property type="entry name" value="RdgB/HAM1 family non-canonical purine NTP pyrophosphatase"/>
    <property type="match status" value="1"/>
</dbReference>
<feature type="active site" description="Proton acceptor" evidence="10">
    <location>
        <position position="70"/>
    </location>
</feature>
<evidence type="ECO:0000256" key="2">
    <source>
        <dbReference type="ARBA" id="ARBA00011738"/>
    </source>
</evidence>
<dbReference type="GO" id="GO:0000166">
    <property type="term" value="F:nucleotide binding"/>
    <property type="evidence" value="ECO:0007669"/>
    <property type="project" value="UniProtKB-KW"/>
</dbReference>
<dbReference type="GO" id="GO:0005829">
    <property type="term" value="C:cytosol"/>
    <property type="evidence" value="ECO:0007669"/>
    <property type="project" value="TreeGrafter"/>
</dbReference>
<feature type="binding site" evidence="10">
    <location>
        <begin position="11"/>
        <end position="16"/>
    </location>
    <ligand>
        <name>substrate</name>
    </ligand>
</feature>
<dbReference type="GO" id="GO:0017111">
    <property type="term" value="F:ribonucleoside triphosphate phosphatase activity"/>
    <property type="evidence" value="ECO:0007669"/>
    <property type="project" value="InterPro"/>
</dbReference>
<feature type="binding site" evidence="10">
    <location>
        <position position="70"/>
    </location>
    <ligand>
        <name>Mg(2+)</name>
        <dbReference type="ChEBI" id="CHEBI:18420"/>
    </ligand>
</feature>
<organism evidence="12 13">
    <name type="scientific">Leptospirillum ferrooxidans (strain C2-3)</name>
    <dbReference type="NCBI Taxonomy" id="1162668"/>
    <lineage>
        <taxon>Bacteria</taxon>
        <taxon>Pseudomonadati</taxon>
        <taxon>Nitrospirota</taxon>
        <taxon>Nitrospiria</taxon>
        <taxon>Nitrospirales</taxon>
        <taxon>Nitrospiraceae</taxon>
        <taxon>Leptospirillum</taxon>
    </lineage>
</organism>
<keyword evidence="7 10" id="KW-0546">Nucleotide metabolism</keyword>
<protein>
    <recommendedName>
        <fullName evidence="10">dITP/XTP pyrophosphatase</fullName>
        <ecNumber evidence="10">3.6.1.66</ecNumber>
    </recommendedName>
    <alternativeName>
        <fullName evidence="10">Non-canonical purine NTP pyrophosphatase</fullName>
    </alternativeName>
    <alternativeName>
        <fullName evidence="10">Non-standard purine NTP pyrophosphatase</fullName>
    </alternativeName>
    <alternativeName>
        <fullName evidence="10">Nucleoside-triphosphate diphosphatase</fullName>
    </alternativeName>
    <alternativeName>
        <fullName evidence="10">Nucleoside-triphosphate pyrophosphatase</fullName>
        <shortName evidence="10">NTPase</shortName>
    </alternativeName>
</protein>
<accession>I0IQY0</accession>
<evidence type="ECO:0000256" key="3">
    <source>
        <dbReference type="ARBA" id="ARBA00022723"/>
    </source>
</evidence>
<comment type="catalytic activity">
    <reaction evidence="8 10">
        <text>dITP + H2O = dIMP + diphosphate + H(+)</text>
        <dbReference type="Rhea" id="RHEA:28342"/>
        <dbReference type="ChEBI" id="CHEBI:15377"/>
        <dbReference type="ChEBI" id="CHEBI:15378"/>
        <dbReference type="ChEBI" id="CHEBI:33019"/>
        <dbReference type="ChEBI" id="CHEBI:61194"/>
        <dbReference type="ChEBI" id="CHEBI:61382"/>
        <dbReference type="EC" id="3.6.1.66"/>
    </reaction>
</comment>
<dbReference type="PANTHER" id="PTHR11067">
    <property type="entry name" value="INOSINE TRIPHOSPHATE PYROPHOSPHATASE/HAM1 PROTEIN"/>
    <property type="match status" value="1"/>
</dbReference>
<dbReference type="GO" id="GO:0046872">
    <property type="term" value="F:metal ion binding"/>
    <property type="evidence" value="ECO:0007669"/>
    <property type="project" value="UniProtKB-KW"/>
</dbReference>
<comment type="caution">
    <text evidence="10">Lacks conserved residue(s) required for the propagation of feature annotation.</text>
</comment>
<dbReference type="OrthoDB" id="9807456at2"/>
<feature type="binding site" evidence="10">
    <location>
        <begin position="181"/>
        <end position="182"/>
    </location>
    <ligand>
        <name>substrate</name>
    </ligand>
</feature>
<evidence type="ECO:0000256" key="7">
    <source>
        <dbReference type="ARBA" id="ARBA00023080"/>
    </source>
</evidence>
<dbReference type="EC" id="3.6.1.66" evidence="10"/>
<comment type="cofactor">
    <cofactor evidence="10">
        <name>Mg(2+)</name>
        <dbReference type="ChEBI" id="CHEBI:18420"/>
    </cofactor>
    <text evidence="10">Binds 1 Mg(2+) ion per subunit.</text>
</comment>
<evidence type="ECO:0000313" key="13">
    <source>
        <dbReference type="Proteomes" id="UP000007382"/>
    </source>
</evidence>
<reference evidence="12 13" key="1">
    <citation type="journal article" date="2012" name="J. Bacteriol.">
        <title>Complete Genome Sequence of Leptospirillum ferrooxidans Strain C2-3, Isolated from a Fresh Volcanic Ash Deposit on the Island of Miyake, Japan.</title>
        <authorList>
            <person name="Fujimura R."/>
            <person name="Sato Y."/>
            <person name="Nishizawa T."/>
            <person name="Oshima K."/>
            <person name="Kim S.-W."/>
            <person name="Hattori M."/>
            <person name="Kamijo T."/>
            <person name="Ohta H."/>
        </authorList>
    </citation>
    <scope>NUCLEOTIDE SEQUENCE [LARGE SCALE GENOMIC DNA]</scope>
    <source>
        <strain evidence="12 13">C2-3</strain>
    </source>
</reference>
<comment type="subunit">
    <text evidence="2 10">Homodimer.</text>
</comment>
<dbReference type="GO" id="GO:0035870">
    <property type="term" value="F:dITP diphosphatase activity"/>
    <property type="evidence" value="ECO:0007669"/>
    <property type="project" value="UniProtKB-UniRule"/>
</dbReference>
<dbReference type="Gene3D" id="3.90.950.10">
    <property type="match status" value="1"/>
</dbReference>